<dbReference type="GO" id="GO:0005886">
    <property type="term" value="C:plasma membrane"/>
    <property type="evidence" value="ECO:0007669"/>
    <property type="project" value="UniProtKB-SubCell"/>
</dbReference>
<evidence type="ECO:0000256" key="3">
    <source>
        <dbReference type="ARBA" id="ARBA00022475"/>
    </source>
</evidence>
<keyword evidence="6 12" id="KW-0067">ATP-binding</keyword>
<dbReference type="InterPro" id="IPR011527">
    <property type="entry name" value="ABC1_TM_dom"/>
</dbReference>
<dbReference type="GO" id="GO:0016887">
    <property type="term" value="F:ATP hydrolysis activity"/>
    <property type="evidence" value="ECO:0007669"/>
    <property type="project" value="InterPro"/>
</dbReference>
<keyword evidence="8 9" id="KW-0472">Membrane</keyword>
<evidence type="ECO:0000256" key="4">
    <source>
        <dbReference type="ARBA" id="ARBA00022692"/>
    </source>
</evidence>
<dbReference type="GO" id="GO:0005524">
    <property type="term" value="F:ATP binding"/>
    <property type="evidence" value="ECO:0007669"/>
    <property type="project" value="UniProtKB-KW"/>
</dbReference>
<dbReference type="EMBL" id="QMPZ01000146">
    <property type="protein sequence ID" value="RLE07727.1"/>
    <property type="molecule type" value="Genomic_DNA"/>
</dbReference>
<name>A0A497E1Z9_UNCAE</name>
<accession>A0A497E1Z9</accession>
<evidence type="ECO:0000256" key="8">
    <source>
        <dbReference type="ARBA" id="ARBA00023136"/>
    </source>
</evidence>
<evidence type="ECO:0000259" key="10">
    <source>
        <dbReference type="PROSITE" id="PS50893"/>
    </source>
</evidence>
<evidence type="ECO:0000256" key="1">
    <source>
        <dbReference type="ARBA" id="ARBA00004651"/>
    </source>
</evidence>
<dbReference type="CDD" id="cd18548">
    <property type="entry name" value="ABC_6TM_Tm287_like"/>
    <property type="match status" value="1"/>
</dbReference>
<evidence type="ECO:0000256" key="2">
    <source>
        <dbReference type="ARBA" id="ARBA00022448"/>
    </source>
</evidence>
<feature type="domain" description="ABC transmembrane type-1" evidence="11">
    <location>
        <begin position="16"/>
        <end position="298"/>
    </location>
</feature>
<dbReference type="PROSITE" id="PS00211">
    <property type="entry name" value="ABC_TRANSPORTER_1"/>
    <property type="match status" value="1"/>
</dbReference>
<dbReference type="SMART" id="SM00382">
    <property type="entry name" value="AAA"/>
    <property type="match status" value="1"/>
</dbReference>
<reference evidence="12 13" key="1">
    <citation type="submission" date="2018-06" db="EMBL/GenBank/DDBJ databases">
        <title>Extensive metabolic versatility and redundancy in microbially diverse, dynamic hydrothermal sediments.</title>
        <authorList>
            <person name="Dombrowski N."/>
            <person name="Teske A."/>
            <person name="Baker B.J."/>
        </authorList>
    </citation>
    <scope>NUCLEOTIDE SEQUENCE [LARGE SCALE GENOMIC DNA]</scope>
    <source>
        <strain evidence="12">B47_G16</strain>
    </source>
</reference>
<dbReference type="InterPro" id="IPR003593">
    <property type="entry name" value="AAA+_ATPase"/>
</dbReference>
<keyword evidence="5" id="KW-0547">Nucleotide-binding</keyword>
<evidence type="ECO:0000256" key="5">
    <source>
        <dbReference type="ARBA" id="ARBA00022741"/>
    </source>
</evidence>
<dbReference type="InterPro" id="IPR027417">
    <property type="entry name" value="P-loop_NTPase"/>
</dbReference>
<dbReference type="SUPFAM" id="SSF52540">
    <property type="entry name" value="P-loop containing nucleoside triphosphate hydrolases"/>
    <property type="match status" value="1"/>
</dbReference>
<comment type="subcellular location">
    <subcellularLocation>
        <location evidence="1">Cell membrane</location>
        <topology evidence="1">Multi-pass membrane protein</topology>
    </subcellularLocation>
</comment>
<dbReference type="FunFam" id="1.20.1560.10:FF:000040">
    <property type="entry name" value="Multidrug ABC transporter ATP-binding protein"/>
    <property type="match status" value="1"/>
</dbReference>
<comment type="caution">
    <text evidence="12">The sequence shown here is derived from an EMBL/GenBank/DDBJ whole genome shotgun (WGS) entry which is preliminary data.</text>
</comment>
<dbReference type="Pfam" id="PF00005">
    <property type="entry name" value="ABC_tran"/>
    <property type="match status" value="1"/>
</dbReference>
<dbReference type="InterPro" id="IPR017871">
    <property type="entry name" value="ABC_transporter-like_CS"/>
</dbReference>
<gene>
    <name evidence="12" type="ORF">DRJ00_07620</name>
</gene>
<evidence type="ECO:0000256" key="6">
    <source>
        <dbReference type="ARBA" id="ARBA00022840"/>
    </source>
</evidence>
<evidence type="ECO:0000256" key="9">
    <source>
        <dbReference type="SAM" id="Phobius"/>
    </source>
</evidence>
<dbReference type="GO" id="GO:0015421">
    <property type="term" value="F:ABC-type oligopeptide transporter activity"/>
    <property type="evidence" value="ECO:0007669"/>
    <property type="project" value="TreeGrafter"/>
</dbReference>
<dbReference type="AlphaFoldDB" id="A0A497E1Z9"/>
<keyword evidence="2" id="KW-0813">Transport</keyword>
<feature type="transmembrane region" description="Helical" evidence="9">
    <location>
        <begin position="126"/>
        <end position="149"/>
    </location>
</feature>
<feature type="transmembrane region" description="Helical" evidence="9">
    <location>
        <begin position="51"/>
        <end position="69"/>
    </location>
</feature>
<dbReference type="Proteomes" id="UP000279422">
    <property type="component" value="Unassembled WGS sequence"/>
</dbReference>
<dbReference type="PROSITE" id="PS50929">
    <property type="entry name" value="ABC_TM1F"/>
    <property type="match status" value="1"/>
</dbReference>
<dbReference type="Gene3D" id="3.40.50.300">
    <property type="entry name" value="P-loop containing nucleotide triphosphate hydrolases"/>
    <property type="match status" value="1"/>
</dbReference>
<feature type="transmembrane region" description="Helical" evidence="9">
    <location>
        <begin position="155"/>
        <end position="174"/>
    </location>
</feature>
<protein>
    <submittedName>
        <fullName evidence="12">ABC transporter ATP-binding protein</fullName>
    </submittedName>
</protein>
<dbReference type="PROSITE" id="PS50893">
    <property type="entry name" value="ABC_TRANSPORTER_2"/>
    <property type="match status" value="1"/>
</dbReference>
<dbReference type="FunFam" id="3.40.50.300:FF:000221">
    <property type="entry name" value="Multidrug ABC transporter ATP-binding protein"/>
    <property type="match status" value="1"/>
</dbReference>
<sequence>MRKLAVFLRPYWKQAIIAPLLMLIEVAMDLSQPRLMQQIIDVGIAQLNMSVVIKTGLLMVGLALLGALGGSGNTIFAVKVSQGVGTDLRSKLFRKLQSLSFSNLDKLETGGLMTRLINDVAQIQQIVLVTLRIMIRGPLMLFGSLIMAIMTCPELSFLLALLIPISLSMLIWVVKRAHPLFMEMQRGIDGVNRVMQENLAGIRVVKAFVREDYEKKRFEQVNDNLMNRSIRAMQLVAVARPFTMLILNLGVVGVIWFGGVQVKAGNITVGQIMAFVNYLMRTLHSLVMVSMLLTRIPRAEASAERILEVLNNEPKIRSKPNAIRRFSPKGRVAFEHVSFSYSDGLSDPVLRDISFVVEPAQTVVILGPTGSGKSSLLYLIPRFYDVTEGRVTIDGIDVRNLAEEELRHNIGFVFQEPILFSGTIRENICYGCSDVSDEEVITAAKIAQIHDFVVTLPQGYNTVVGQRGVNLSGGQKQRIAIARALIIKPAILILDDCTSAVDVETESRIWDGLTRMMKNTTIFIVTQRVSTALRADKILVLDNGTVVAEGTHAELMESNAIYREIYESQLGSEVEINA</sequence>
<keyword evidence="7 9" id="KW-1133">Transmembrane helix</keyword>
<dbReference type="InterPro" id="IPR039421">
    <property type="entry name" value="Type_1_exporter"/>
</dbReference>
<feature type="domain" description="ABC transporter" evidence="10">
    <location>
        <begin position="332"/>
        <end position="568"/>
    </location>
</feature>
<feature type="transmembrane region" description="Helical" evidence="9">
    <location>
        <begin position="12"/>
        <end position="31"/>
    </location>
</feature>
<feature type="transmembrane region" description="Helical" evidence="9">
    <location>
        <begin position="235"/>
        <end position="258"/>
    </location>
</feature>
<dbReference type="InterPro" id="IPR036640">
    <property type="entry name" value="ABC1_TM_sf"/>
</dbReference>
<dbReference type="PANTHER" id="PTHR43394:SF1">
    <property type="entry name" value="ATP-BINDING CASSETTE SUB-FAMILY B MEMBER 10, MITOCHONDRIAL"/>
    <property type="match status" value="1"/>
</dbReference>
<evidence type="ECO:0000259" key="11">
    <source>
        <dbReference type="PROSITE" id="PS50929"/>
    </source>
</evidence>
<dbReference type="Gene3D" id="1.20.1560.10">
    <property type="entry name" value="ABC transporter type 1, transmembrane domain"/>
    <property type="match status" value="1"/>
</dbReference>
<keyword evidence="4 9" id="KW-0812">Transmembrane</keyword>
<dbReference type="SUPFAM" id="SSF90123">
    <property type="entry name" value="ABC transporter transmembrane region"/>
    <property type="match status" value="1"/>
</dbReference>
<dbReference type="Pfam" id="PF00664">
    <property type="entry name" value="ABC_membrane"/>
    <property type="match status" value="1"/>
</dbReference>
<dbReference type="InterPro" id="IPR003439">
    <property type="entry name" value="ABC_transporter-like_ATP-bd"/>
</dbReference>
<keyword evidence="3" id="KW-1003">Cell membrane</keyword>
<evidence type="ECO:0000313" key="12">
    <source>
        <dbReference type="EMBL" id="RLE07727.1"/>
    </source>
</evidence>
<proteinExistence type="predicted"/>
<evidence type="ECO:0000313" key="13">
    <source>
        <dbReference type="Proteomes" id="UP000279422"/>
    </source>
</evidence>
<dbReference type="PANTHER" id="PTHR43394">
    <property type="entry name" value="ATP-DEPENDENT PERMEASE MDL1, MITOCHONDRIAL"/>
    <property type="match status" value="1"/>
</dbReference>
<organism evidence="12 13">
    <name type="scientific">Aerophobetes bacterium</name>
    <dbReference type="NCBI Taxonomy" id="2030807"/>
    <lineage>
        <taxon>Bacteria</taxon>
        <taxon>Candidatus Aerophobota</taxon>
    </lineage>
</organism>
<evidence type="ECO:0000256" key="7">
    <source>
        <dbReference type="ARBA" id="ARBA00022989"/>
    </source>
</evidence>